<dbReference type="GO" id="GO:0016020">
    <property type="term" value="C:membrane"/>
    <property type="evidence" value="ECO:0007669"/>
    <property type="project" value="TreeGrafter"/>
</dbReference>
<dbReference type="InterPro" id="IPR029039">
    <property type="entry name" value="Flavoprotein-like_sf"/>
</dbReference>
<reference evidence="5 6" key="1">
    <citation type="submission" date="2013-04" db="EMBL/GenBank/DDBJ databases">
        <title>Shimia sp. 22II-S11-Z10 Genome Sequencing.</title>
        <authorList>
            <person name="Lai Q."/>
            <person name="Li G."/>
            <person name="Shao Z."/>
        </authorList>
    </citation>
    <scope>NUCLEOTIDE SEQUENCE [LARGE SCALE GENOMIC DNA]</scope>
    <source>
        <strain evidence="6">22II-S11-Z10</strain>
    </source>
</reference>
<keyword evidence="2" id="KW-0285">Flavoprotein</keyword>
<evidence type="ECO:0000259" key="4">
    <source>
        <dbReference type="PROSITE" id="PS50902"/>
    </source>
</evidence>
<accession>A0A058ZN49</accession>
<comment type="cofactor">
    <cofactor evidence="1">
        <name>FMN</name>
        <dbReference type="ChEBI" id="CHEBI:58210"/>
    </cofactor>
</comment>
<dbReference type="PATRIC" id="fig|1461693.3.peg.1063"/>
<dbReference type="PROSITE" id="PS50902">
    <property type="entry name" value="FLAVODOXIN_LIKE"/>
    <property type="match status" value="1"/>
</dbReference>
<sequence length="191" mass="19673">MPTSRKVAVVYHSGYGHTKAQAEAISEGAASIEGVTAELLDADSAAADLPALESADAIVFGSPTYMGTVSAPFKAFMDASSAVWMEQGWKDKIAGGFTNSAAQVGDKTGTLQTLSVFAAQHGMIWVGLDLPPGNNTTQSSDDSMNRMGASLGAMAQSLADAGPDIAPPSADRKTAHHYGARIAQAALRWSA</sequence>
<dbReference type="Gene3D" id="3.40.50.360">
    <property type="match status" value="1"/>
</dbReference>
<dbReference type="InterPro" id="IPR001226">
    <property type="entry name" value="Flavodoxin_CS"/>
</dbReference>
<name>A0A058ZN49_9RHOB</name>
<dbReference type="RefSeq" id="WP_035248950.1">
    <property type="nucleotide sequence ID" value="NZ_AQQY01000002.1"/>
</dbReference>
<gene>
    <name evidence="5" type="ORF">ATO10_05217</name>
</gene>
<evidence type="ECO:0000313" key="5">
    <source>
        <dbReference type="EMBL" id="KCV82983.1"/>
    </source>
</evidence>
<protein>
    <submittedName>
        <fullName evidence="5">Flavodoxin/nitric oxide synthase</fullName>
    </submittedName>
</protein>
<evidence type="ECO:0000313" key="6">
    <source>
        <dbReference type="Proteomes" id="UP000024836"/>
    </source>
</evidence>
<dbReference type="PANTHER" id="PTHR30546">
    <property type="entry name" value="FLAVODOXIN-RELATED PROTEIN WRBA-RELATED"/>
    <property type="match status" value="1"/>
</dbReference>
<dbReference type="InterPro" id="IPR005025">
    <property type="entry name" value="FMN_Rdtase-like_dom"/>
</dbReference>
<dbReference type="GO" id="GO:0009055">
    <property type="term" value="F:electron transfer activity"/>
    <property type="evidence" value="ECO:0007669"/>
    <property type="project" value="InterPro"/>
</dbReference>
<dbReference type="STRING" id="1461693.ATO10_05217"/>
<evidence type="ECO:0000256" key="3">
    <source>
        <dbReference type="ARBA" id="ARBA00022643"/>
    </source>
</evidence>
<evidence type="ECO:0000256" key="1">
    <source>
        <dbReference type="ARBA" id="ARBA00001917"/>
    </source>
</evidence>
<dbReference type="GO" id="GO:0010181">
    <property type="term" value="F:FMN binding"/>
    <property type="evidence" value="ECO:0007669"/>
    <property type="project" value="InterPro"/>
</dbReference>
<evidence type="ECO:0000256" key="2">
    <source>
        <dbReference type="ARBA" id="ARBA00022630"/>
    </source>
</evidence>
<keyword evidence="6" id="KW-1185">Reference proteome</keyword>
<dbReference type="Pfam" id="PF03358">
    <property type="entry name" value="FMN_red"/>
    <property type="match status" value="1"/>
</dbReference>
<dbReference type="PANTHER" id="PTHR30546:SF23">
    <property type="entry name" value="FLAVOPROTEIN-LIKE PROTEIN YCP4-RELATED"/>
    <property type="match status" value="1"/>
</dbReference>
<dbReference type="SUPFAM" id="SSF52218">
    <property type="entry name" value="Flavoproteins"/>
    <property type="match status" value="1"/>
</dbReference>
<dbReference type="AlphaFoldDB" id="A0A058ZN49"/>
<organism evidence="5 6">
    <name type="scientific">Actibacterium atlanticum</name>
    <dbReference type="NCBI Taxonomy" id="1461693"/>
    <lineage>
        <taxon>Bacteria</taxon>
        <taxon>Pseudomonadati</taxon>
        <taxon>Pseudomonadota</taxon>
        <taxon>Alphaproteobacteria</taxon>
        <taxon>Rhodobacterales</taxon>
        <taxon>Roseobacteraceae</taxon>
        <taxon>Actibacterium</taxon>
    </lineage>
</organism>
<dbReference type="eggNOG" id="COG0655">
    <property type="taxonomic scope" value="Bacteria"/>
</dbReference>
<dbReference type="EMBL" id="AQQY01000002">
    <property type="protein sequence ID" value="KCV82983.1"/>
    <property type="molecule type" value="Genomic_DNA"/>
</dbReference>
<proteinExistence type="predicted"/>
<dbReference type="GO" id="GO:0003955">
    <property type="term" value="F:NAD(P)H dehydrogenase (quinone) activity"/>
    <property type="evidence" value="ECO:0007669"/>
    <property type="project" value="TreeGrafter"/>
</dbReference>
<comment type="caution">
    <text evidence="5">The sequence shown here is derived from an EMBL/GenBank/DDBJ whole genome shotgun (WGS) entry which is preliminary data.</text>
</comment>
<dbReference type="PROSITE" id="PS00201">
    <property type="entry name" value="FLAVODOXIN"/>
    <property type="match status" value="1"/>
</dbReference>
<dbReference type="OrthoDB" id="9801479at2"/>
<dbReference type="Proteomes" id="UP000024836">
    <property type="component" value="Unassembled WGS sequence"/>
</dbReference>
<feature type="domain" description="Flavodoxin-like" evidence="4">
    <location>
        <begin position="7"/>
        <end position="152"/>
    </location>
</feature>
<keyword evidence="3" id="KW-0288">FMN</keyword>
<dbReference type="InterPro" id="IPR008254">
    <property type="entry name" value="Flavodoxin/NO_synth"/>
</dbReference>